<comment type="caution">
    <text evidence="1">The sequence shown here is derived from an EMBL/GenBank/DDBJ whole genome shotgun (WGS) entry which is preliminary data.</text>
</comment>
<protein>
    <recommendedName>
        <fullName evidence="3">Rpn family recombination-promoting nuclease/putative transposase</fullName>
    </recommendedName>
</protein>
<organism evidence="1 2">
    <name type="scientific">Dorea acetigenes</name>
    <dbReference type="NCBI Taxonomy" id="2981787"/>
    <lineage>
        <taxon>Bacteria</taxon>
        <taxon>Bacillati</taxon>
        <taxon>Bacillota</taxon>
        <taxon>Clostridia</taxon>
        <taxon>Lachnospirales</taxon>
        <taxon>Lachnospiraceae</taxon>
        <taxon>Dorea</taxon>
    </lineage>
</organism>
<evidence type="ECO:0008006" key="3">
    <source>
        <dbReference type="Google" id="ProtNLM"/>
    </source>
</evidence>
<reference evidence="1 2" key="1">
    <citation type="journal article" date="2021" name="ISME Commun">
        <title>Automated analysis of genomic sequences facilitates high-throughput and comprehensive description of bacteria.</title>
        <authorList>
            <person name="Hitch T.C.A."/>
        </authorList>
    </citation>
    <scope>NUCLEOTIDE SEQUENCE [LARGE SCALE GENOMIC DNA]</scope>
    <source>
        <strain evidence="1 2">Sanger_03</strain>
    </source>
</reference>
<evidence type="ECO:0000313" key="2">
    <source>
        <dbReference type="Proteomes" id="UP001652431"/>
    </source>
</evidence>
<keyword evidence="2" id="KW-1185">Reference proteome</keyword>
<dbReference type="RefSeq" id="WP_158368624.1">
    <property type="nucleotide sequence ID" value="NZ_JAOQJU010000003.1"/>
</dbReference>
<dbReference type="EMBL" id="JAOQJU010000003">
    <property type="protein sequence ID" value="MCU6685827.1"/>
    <property type="molecule type" value="Genomic_DNA"/>
</dbReference>
<evidence type="ECO:0000313" key="1">
    <source>
        <dbReference type="EMBL" id="MCU6685827.1"/>
    </source>
</evidence>
<sequence>MEKHDSLKEKTNSLEQHEDIVLKTAMREFSKVLLPWLGITEKVVGYGPTENIYLEAKKMFQDFTLIMENGTWKHFEFQSTNEGIDGLKRFRMYEAVTSYQHKVSVTTYVLFSGNILNPVTEYTEGVNTYRIIPIIMRDQNADWLFSRLQQKLKEGQVLTKEDLVPLMLSPLMSGKMTQKERMRTAFQLIREATAVSEEDIRKIEAVLYAMTDKFLSKEELEEFLEEISMTRLGEMLIDKGISQGISQGVSQGISQGINKAKIENARNLLDVLDVQTISEKIGLPLETVQQLKNEQ</sequence>
<proteinExistence type="predicted"/>
<accession>A0ABT2RK91</accession>
<dbReference type="Proteomes" id="UP001652431">
    <property type="component" value="Unassembled WGS sequence"/>
</dbReference>
<gene>
    <name evidence="1" type="ORF">OCV99_04500</name>
</gene>
<name>A0ABT2RK91_9FIRM</name>